<keyword evidence="2" id="KW-1185">Reference proteome</keyword>
<dbReference type="AlphaFoldDB" id="A0A3R8NWF8"/>
<evidence type="ECO:0000313" key="2">
    <source>
        <dbReference type="Proteomes" id="UP000274515"/>
    </source>
</evidence>
<dbReference type="Proteomes" id="UP000274515">
    <property type="component" value="Unassembled WGS sequence"/>
</dbReference>
<dbReference type="InterPro" id="IPR014710">
    <property type="entry name" value="RmlC-like_jellyroll"/>
</dbReference>
<proteinExistence type="predicted"/>
<accession>A0A3R8NWF8</accession>
<gene>
    <name evidence="1" type="ORF">EIL87_20140</name>
</gene>
<dbReference type="Gene3D" id="2.60.120.10">
    <property type="entry name" value="Jelly Rolls"/>
    <property type="match status" value="1"/>
</dbReference>
<reference evidence="1 2" key="1">
    <citation type="submission" date="2018-11" db="EMBL/GenBank/DDBJ databases">
        <title>Saccharopolyspora rhizosphaerae sp. nov., an actinomycete isolated from rhizosphere soil in Thailand.</title>
        <authorList>
            <person name="Intra B."/>
            <person name="Euanorasetr J."/>
            <person name="Take A."/>
            <person name="Inahashi Y."/>
            <person name="Mori M."/>
            <person name="Panbangred W."/>
            <person name="Matsumoto A."/>
        </authorList>
    </citation>
    <scope>NUCLEOTIDE SEQUENCE [LARGE SCALE GENOMIC DNA]</scope>
    <source>
        <strain evidence="1 2">H219</strain>
    </source>
</reference>
<name>A0A3R8NWF8_9PSEU</name>
<dbReference type="EMBL" id="RSAA01000019">
    <property type="protein sequence ID" value="RRO14490.1"/>
    <property type="molecule type" value="Genomic_DNA"/>
</dbReference>
<dbReference type="GO" id="GO:0016787">
    <property type="term" value="F:hydrolase activity"/>
    <property type="evidence" value="ECO:0007669"/>
    <property type="project" value="UniProtKB-KW"/>
</dbReference>
<keyword evidence="1" id="KW-0378">Hydrolase</keyword>
<evidence type="ECO:0000313" key="1">
    <source>
        <dbReference type="EMBL" id="RRO14490.1"/>
    </source>
</evidence>
<comment type="caution">
    <text evidence="1">The sequence shown here is derived from an EMBL/GenBank/DDBJ whole genome shotgun (WGS) entry which is preliminary data.</text>
</comment>
<feature type="non-terminal residue" evidence="1">
    <location>
        <position position="48"/>
    </location>
</feature>
<protein>
    <submittedName>
        <fullName evidence="1">(S)-ureidoglycine aminohydrolase</fullName>
    </submittedName>
</protein>
<sequence length="48" mass="5076">MNSPSYFAPAGGLPPQADLLTDRAVVTEAYTVIPRGVLRDIVTSNFPG</sequence>
<organism evidence="1 2">
    <name type="scientific">Saccharopolyspora rhizosphaerae</name>
    <dbReference type="NCBI Taxonomy" id="2492662"/>
    <lineage>
        <taxon>Bacteria</taxon>
        <taxon>Bacillati</taxon>
        <taxon>Actinomycetota</taxon>
        <taxon>Actinomycetes</taxon>
        <taxon>Pseudonocardiales</taxon>
        <taxon>Pseudonocardiaceae</taxon>
        <taxon>Saccharopolyspora</taxon>
    </lineage>
</organism>